<dbReference type="EMBL" id="BLIY01000010">
    <property type="protein sequence ID" value="GFE54190.1"/>
    <property type="molecule type" value="Genomic_DNA"/>
</dbReference>
<dbReference type="GO" id="GO:0006364">
    <property type="term" value="P:rRNA processing"/>
    <property type="evidence" value="ECO:0007669"/>
    <property type="project" value="TreeGrafter"/>
</dbReference>
<sequence length="1125" mass="129728">MEDNKRTRKRRNTIKSRHQSDTDTTLVNEVLDSGVIYGRSLPLSRINRLIDSNIKRWSFNPEAGDMVSRLINNLSTCLQGIKTTRITKDILDDPRYASYFQKGFNAHWTDYDYGPPKNVEIVGTASLDIVDVYQPQIDVSIELPQSIFNVKDYLNYRYLNKRNAWLCRLDEDLKGLFKNKRNPLLDGIEGSVESRLCFSKPKVWILLVLQSNTIKYFINIYAHVDESTFKHAAMSPVRNNVRTPTTLVWDDGGDTKGEEPMMCPTPSYNSSIMEDLLKMKLKNRLLIAVQRYHKMVGALTLLRIWAINQGLISEEYKQINGCSLGETLVDAACVSDVQDVHHIDTMWNGLSQEILCLILLHIVESNNYPTDIESFPLFLATLKFIAAMDIEKYAYILGAQKAPLDQNGFPMTLKDLAISGNSKNGEERIEVTQNVKKHVSIPQFYFDKDMTYNILYNMTLTFNEVIYKARQTIEVTRDMASPFLYGQLFDISHDPICHHDIKLLIPISPKLDNFDIWELHQAEYMASRVKQTLEYGLGDRLHHVYFRFNSEGVLMVLIGLNDSIQRMTDLGPQTNSAEAIEFRRFWGKLVETRSFNDGTISECLLWKNILPLENDTTDISTSLQRCAQANLNVRILCILLQLKFKEFEMKNMDLQGVDGSYTNSLRVNNGKPVMYMQMPIVEVDHRLVSDYRRKLMNVYNELNGILRSLQNVPLKVSNVFTCSPEFGYVDMGTYTGHHKLLLELETSTKWPNDKNAIVSIKVALGISILKELKRNHSIISKLTEEGDMEIKYKGIKFDVHILCQRQVQPIIDTVRHFNPDVQKLPTDDLLDTVRYYFRSVHIERCKVVALKAPCFSAAVKLSKAFAADCLLPDMEYICEMLNCFIFGSKDFMTSTTASVYTGFTKFLYLVAHYDWLNNPLVIHEDVANYDVLTYRKQPWSKYFWVSTPEDPYCLVPKMPSTLLSKRFVVQCSNFISQLERRHMAPINLRKYFQNNTRGYNMVIQLDNIYRKLKYSTNNETIQLSVDEARYMIYTFLSALQQRFHSFMEIGYNQLLLGGAYSTSGDLKIYAKINPISCIPTGHPKGIWPQWMLELENIKVYIPNIPSIICHIRDMGYGLVRSIVFT</sequence>
<evidence type="ECO:0000259" key="4">
    <source>
        <dbReference type="Pfam" id="PF17404"/>
    </source>
</evidence>
<gene>
    <name evidence="7" type="ORF">BaOVIS_015940</name>
</gene>
<keyword evidence="1" id="KW-0694">RNA-binding</keyword>
<dbReference type="Pfam" id="PF17406">
    <property type="entry name" value="Nrap_D5"/>
    <property type="match status" value="1"/>
</dbReference>
<evidence type="ECO:0000259" key="6">
    <source>
        <dbReference type="Pfam" id="PF17406"/>
    </source>
</evidence>
<dbReference type="Proteomes" id="UP001057455">
    <property type="component" value="Unassembled WGS sequence"/>
</dbReference>
<comment type="similarity">
    <text evidence="1">Belongs to the NRAP family.</text>
</comment>
<keyword evidence="1" id="KW-0539">Nucleus</keyword>
<dbReference type="InterPro" id="IPR035368">
    <property type="entry name" value="Nrap_D3"/>
</dbReference>
<dbReference type="GO" id="GO:0032040">
    <property type="term" value="C:small-subunit processome"/>
    <property type="evidence" value="ECO:0007669"/>
    <property type="project" value="TreeGrafter"/>
</dbReference>
<comment type="caution">
    <text evidence="7">The sequence shown here is derived from an EMBL/GenBank/DDBJ whole genome shotgun (WGS) entry which is preliminary data.</text>
</comment>
<accession>A0A9W5TA36</accession>
<dbReference type="Pfam" id="PF17405">
    <property type="entry name" value="Nrap_D4"/>
    <property type="match status" value="1"/>
</dbReference>
<organism evidence="7 8">
    <name type="scientific">Babesia ovis</name>
    <dbReference type="NCBI Taxonomy" id="5869"/>
    <lineage>
        <taxon>Eukaryota</taxon>
        <taxon>Sar</taxon>
        <taxon>Alveolata</taxon>
        <taxon>Apicomplexa</taxon>
        <taxon>Aconoidasida</taxon>
        <taxon>Piroplasmida</taxon>
        <taxon>Babesiidae</taxon>
        <taxon>Babesia</taxon>
    </lineage>
</organism>
<dbReference type="Gene3D" id="1.10.1410.10">
    <property type="match status" value="1"/>
</dbReference>
<evidence type="ECO:0000256" key="1">
    <source>
        <dbReference type="RuleBase" id="RU364032"/>
    </source>
</evidence>
<name>A0A9W5TA36_BABOV</name>
<evidence type="ECO:0000313" key="7">
    <source>
        <dbReference type="EMBL" id="GFE54190.1"/>
    </source>
</evidence>
<reference evidence="7" key="1">
    <citation type="submission" date="2019-12" db="EMBL/GenBank/DDBJ databases">
        <title>Genome sequence of Babesia ovis.</title>
        <authorList>
            <person name="Yamagishi J."/>
            <person name="Sevinc F."/>
            <person name="Xuan X."/>
        </authorList>
    </citation>
    <scope>NUCLEOTIDE SEQUENCE</scope>
    <source>
        <strain evidence="7">Selcuk</strain>
    </source>
</reference>
<evidence type="ECO:0000259" key="5">
    <source>
        <dbReference type="Pfam" id="PF17405"/>
    </source>
</evidence>
<feature type="region of interest" description="Disordered" evidence="2">
    <location>
        <begin position="1"/>
        <end position="21"/>
    </location>
</feature>
<feature type="domain" description="Nrap protein" evidence="4">
    <location>
        <begin position="521"/>
        <end position="607"/>
    </location>
</feature>
<feature type="domain" description="Nrap protein" evidence="5">
    <location>
        <begin position="693"/>
        <end position="806"/>
    </location>
</feature>
<dbReference type="GO" id="GO:0034456">
    <property type="term" value="C:UTP-C complex"/>
    <property type="evidence" value="ECO:0007669"/>
    <property type="project" value="TreeGrafter"/>
</dbReference>
<comment type="subcellular location">
    <subcellularLocation>
        <location evidence="1">Nucleus</location>
        <location evidence="1">Nucleolus</location>
    </subcellularLocation>
</comment>
<dbReference type="InterPro" id="IPR005554">
    <property type="entry name" value="NOL6/Upt22"/>
</dbReference>
<dbReference type="AlphaFoldDB" id="A0A9W5TA36"/>
<feature type="domain" description="Nrap protein" evidence="6">
    <location>
        <begin position="853"/>
        <end position="924"/>
    </location>
</feature>
<dbReference type="GO" id="GO:0006409">
    <property type="term" value="P:tRNA export from nucleus"/>
    <property type="evidence" value="ECO:0007669"/>
    <property type="project" value="TreeGrafter"/>
</dbReference>
<dbReference type="InterPro" id="IPR035370">
    <property type="entry name" value="Nrap_D5"/>
</dbReference>
<dbReference type="GO" id="GO:0003723">
    <property type="term" value="F:RNA binding"/>
    <property type="evidence" value="ECO:0007669"/>
    <property type="project" value="UniProtKB-KW"/>
</dbReference>
<feature type="domain" description="Nrap protein" evidence="3">
    <location>
        <begin position="137"/>
        <end position="278"/>
    </location>
</feature>
<dbReference type="OrthoDB" id="10251401at2759"/>
<dbReference type="PANTHER" id="PTHR17972:SF0">
    <property type="entry name" value="NUCLEOLAR PROTEIN 6"/>
    <property type="match status" value="1"/>
</dbReference>
<dbReference type="PANTHER" id="PTHR17972">
    <property type="entry name" value="NUCLEOLAR RNA-ASSOCIATED PROTEIN"/>
    <property type="match status" value="1"/>
</dbReference>
<dbReference type="Pfam" id="PF03813">
    <property type="entry name" value="Nrap"/>
    <property type="match status" value="1"/>
</dbReference>
<evidence type="ECO:0000259" key="3">
    <source>
        <dbReference type="Pfam" id="PF03813"/>
    </source>
</evidence>
<feature type="compositionally biased region" description="Basic residues" evidence="2">
    <location>
        <begin position="1"/>
        <end position="17"/>
    </location>
</feature>
<evidence type="ECO:0000313" key="8">
    <source>
        <dbReference type="Proteomes" id="UP001057455"/>
    </source>
</evidence>
<dbReference type="InterPro" id="IPR035369">
    <property type="entry name" value="Nrap_D4"/>
</dbReference>
<proteinExistence type="inferred from homology"/>
<protein>
    <submittedName>
        <fullName evidence="7">Nucleolar RNA associated protein, putative</fullName>
    </submittedName>
</protein>
<evidence type="ECO:0000256" key="2">
    <source>
        <dbReference type="SAM" id="MobiDB-lite"/>
    </source>
</evidence>
<dbReference type="Pfam" id="PF17404">
    <property type="entry name" value="Nrap_D3"/>
    <property type="match status" value="1"/>
</dbReference>
<dbReference type="GO" id="GO:0032545">
    <property type="term" value="C:CURI complex"/>
    <property type="evidence" value="ECO:0007669"/>
    <property type="project" value="TreeGrafter"/>
</dbReference>
<keyword evidence="8" id="KW-1185">Reference proteome</keyword>
<dbReference type="InterPro" id="IPR035082">
    <property type="entry name" value="Nrap_D1"/>
</dbReference>